<organism evidence="1 2">
    <name type="scientific">Penicillium desertorum</name>
    <dbReference type="NCBI Taxonomy" id="1303715"/>
    <lineage>
        <taxon>Eukaryota</taxon>
        <taxon>Fungi</taxon>
        <taxon>Dikarya</taxon>
        <taxon>Ascomycota</taxon>
        <taxon>Pezizomycotina</taxon>
        <taxon>Eurotiomycetes</taxon>
        <taxon>Eurotiomycetidae</taxon>
        <taxon>Eurotiales</taxon>
        <taxon>Aspergillaceae</taxon>
        <taxon>Penicillium</taxon>
    </lineage>
</organism>
<proteinExistence type="predicted"/>
<evidence type="ECO:0000313" key="2">
    <source>
        <dbReference type="Proteomes" id="UP001147760"/>
    </source>
</evidence>
<reference evidence="1" key="2">
    <citation type="journal article" date="2023" name="IMA Fungus">
        <title>Comparative genomic study of the Penicillium genus elucidates a diverse pangenome and 15 lateral gene transfer events.</title>
        <authorList>
            <person name="Petersen C."/>
            <person name="Sorensen T."/>
            <person name="Nielsen M.R."/>
            <person name="Sondergaard T.E."/>
            <person name="Sorensen J.L."/>
            <person name="Fitzpatrick D.A."/>
            <person name="Frisvad J.C."/>
            <person name="Nielsen K.L."/>
        </authorList>
    </citation>
    <scope>NUCLEOTIDE SEQUENCE</scope>
    <source>
        <strain evidence="1">IBT 17660</strain>
    </source>
</reference>
<dbReference type="AlphaFoldDB" id="A0A9W9WS47"/>
<gene>
    <name evidence="1" type="ORF">N7530_006339</name>
</gene>
<accession>A0A9W9WS47</accession>
<comment type="caution">
    <text evidence="1">The sequence shown here is derived from an EMBL/GenBank/DDBJ whole genome shotgun (WGS) entry which is preliminary data.</text>
</comment>
<evidence type="ECO:0000313" key="1">
    <source>
        <dbReference type="EMBL" id="KAJ5472338.1"/>
    </source>
</evidence>
<sequence>MGVPNLVLVVVAQVWHLRLELMKHQPVFVVDVVCAYEDSEQDEISVGDLDITSSAFEVAALGQLLSIVLAMNFNGGSPSAWVRLGMESSNHRLECPHDARS</sequence>
<keyword evidence="2" id="KW-1185">Reference proteome</keyword>
<protein>
    <submittedName>
        <fullName evidence="1">Uncharacterized protein</fullName>
    </submittedName>
</protein>
<name>A0A9W9WS47_9EURO</name>
<dbReference type="Proteomes" id="UP001147760">
    <property type="component" value="Unassembled WGS sequence"/>
</dbReference>
<dbReference type="EMBL" id="JAPWDO010000004">
    <property type="protein sequence ID" value="KAJ5472338.1"/>
    <property type="molecule type" value="Genomic_DNA"/>
</dbReference>
<reference evidence="1" key="1">
    <citation type="submission" date="2022-12" db="EMBL/GenBank/DDBJ databases">
        <authorList>
            <person name="Petersen C."/>
        </authorList>
    </citation>
    <scope>NUCLEOTIDE SEQUENCE</scope>
    <source>
        <strain evidence="1">IBT 17660</strain>
    </source>
</reference>